<dbReference type="CDD" id="cd00333">
    <property type="entry name" value="MIP"/>
    <property type="match status" value="1"/>
</dbReference>
<gene>
    <name evidence="9" type="primary">FPS1</name>
    <name evidence="9" type="ORF">GGI25_002839</name>
</gene>
<evidence type="ECO:0000256" key="5">
    <source>
        <dbReference type="ARBA" id="ARBA00022989"/>
    </source>
</evidence>
<dbReference type="PANTHER" id="PTHR43829">
    <property type="entry name" value="AQUAPORIN OR AQUAGLYCEROPORIN RELATED"/>
    <property type="match status" value="1"/>
</dbReference>
<comment type="caution">
    <text evidence="9">The sequence shown here is derived from an EMBL/GenBank/DDBJ whole genome shotgun (WGS) entry which is preliminary data.</text>
</comment>
<keyword evidence="4 7" id="KW-0812">Transmembrane</keyword>
<dbReference type="OrthoDB" id="3222at2759"/>
<dbReference type="Gene3D" id="1.20.1080.10">
    <property type="entry name" value="Glycerol uptake facilitator protein"/>
    <property type="match status" value="1"/>
</dbReference>
<dbReference type="PRINTS" id="PR00783">
    <property type="entry name" value="MINTRINSICP"/>
</dbReference>
<dbReference type="AlphaFoldDB" id="A0A9W8G9U4"/>
<comment type="similarity">
    <text evidence="2 7">Belongs to the MIP/aquaporin (TC 1.A.8) family.</text>
</comment>
<evidence type="ECO:0000256" key="4">
    <source>
        <dbReference type="ARBA" id="ARBA00022692"/>
    </source>
</evidence>
<comment type="subcellular location">
    <subcellularLocation>
        <location evidence="1">Membrane</location>
        <topology evidence="1">Multi-pass membrane protein</topology>
    </subcellularLocation>
</comment>
<dbReference type="PRINTS" id="PR02019">
    <property type="entry name" value="AQUAPORIN7"/>
</dbReference>
<organism evidence="9 10">
    <name type="scientific">Coemansia spiralis</name>
    <dbReference type="NCBI Taxonomy" id="417178"/>
    <lineage>
        <taxon>Eukaryota</taxon>
        <taxon>Fungi</taxon>
        <taxon>Fungi incertae sedis</taxon>
        <taxon>Zoopagomycota</taxon>
        <taxon>Kickxellomycotina</taxon>
        <taxon>Kickxellomycetes</taxon>
        <taxon>Kickxellales</taxon>
        <taxon>Kickxellaceae</taxon>
        <taxon>Coemansia</taxon>
    </lineage>
</organism>
<reference evidence="9" key="1">
    <citation type="submission" date="2022-07" db="EMBL/GenBank/DDBJ databases">
        <title>Phylogenomic reconstructions and comparative analyses of Kickxellomycotina fungi.</title>
        <authorList>
            <person name="Reynolds N.K."/>
            <person name="Stajich J.E."/>
            <person name="Barry K."/>
            <person name="Grigoriev I.V."/>
            <person name="Crous P."/>
            <person name="Smith M.E."/>
        </authorList>
    </citation>
    <scope>NUCLEOTIDE SEQUENCE</scope>
    <source>
        <strain evidence="9">NRRL 3115</strain>
    </source>
</reference>
<evidence type="ECO:0000313" key="9">
    <source>
        <dbReference type="EMBL" id="KAJ2677887.1"/>
    </source>
</evidence>
<dbReference type="EMBL" id="JANBTW010000027">
    <property type="protein sequence ID" value="KAJ2677887.1"/>
    <property type="molecule type" value="Genomic_DNA"/>
</dbReference>
<evidence type="ECO:0000256" key="8">
    <source>
        <dbReference type="SAM" id="Phobius"/>
    </source>
</evidence>
<protein>
    <submittedName>
        <fullName evidence="9">Glycerol channel</fullName>
    </submittedName>
</protein>
<feature type="transmembrane region" description="Helical" evidence="8">
    <location>
        <begin position="92"/>
        <end position="119"/>
    </location>
</feature>
<feature type="transmembrane region" description="Helical" evidence="8">
    <location>
        <begin position="196"/>
        <end position="215"/>
    </location>
</feature>
<dbReference type="GO" id="GO:0015254">
    <property type="term" value="F:glycerol channel activity"/>
    <property type="evidence" value="ECO:0007669"/>
    <property type="project" value="TreeGrafter"/>
</dbReference>
<keyword evidence="3 7" id="KW-0813">Transport</keyword>
<dbReference type="InterPro" id="IPR023271">
    <property type="entry name" value="Aquaporin-like"/>
</dbReference>
<dbReference type="SUPFAM" id="SSF81338">
    <property type="entry name" value="Aquaporin-like"/>
    <property type="match status" value="1"/>
</dbReference>
<dbReference type="Proteomes" id="UP001151518">
    <property type="component" value="Unassembled WGS sequence"/>
</dbReference>
<evidence type="ECO:0000256" key="3">
    <source>
        <dbReference type="ARBA" id="ARBA00022448"/>
    </source>
</evidence>
<keyword evidence="5 8" id="KW-1133">Transmembrane helix</keyword>
<keyword evidence="6 8" id="KW-0472">Membrane</keyword>
<evidence type="ECO:0000256" key="7">
    <source>
        <dbReference type="RuleBase" id="RU000477"/>
    </source>
</evidence>
<accession>A0A9W8G9U4</accession>
<evidence type="ECO:0000256" key="2">
    <source>
        <dbReference type="ARBA" id="ARBA00006175"/>
    </source>
</evidence>
<evidence type="ECO:0000256" key="6">
    <source>
        <dbReference type="ARBA" id="ARBA00023136"/>
    </source>
</evidence>
<proteinExistence type="inferred from homology"/>
<feature type="transmembrane region" description="Helical" evidence="8">
    <location>
        <begin position="56"/>
        <end position="80"/>
    </location>
</feature>
<sequence>MSTPVTPSRHFDSEGKSIVPSRYTRSRTNPTDRAGEEIEFASQKGIRNTWFSRMRIFVAPYFAEFIGTAVFVLMGCGSNLTYTVLTTNAQSAWLGAAFGWGIGLMLGVFVAGGVSGAMLNPAVALSFAGYRGLPWIQVPFYFFAEFAGAFVGALLAYACFAHSLDPFDGYNRQISGPFGSAGAFGNFARPFIGNGAAFLSEAVGTGLLVLGVFAITDTNNFPARSCTPIAIGLLLTGLALSIGYPTGYSFNPARDLGPRCAAAIWYGADVFTFHGSYTWVPVAAPMAGGILGATAYEFFIVSRRALVEDNESTSVSEHSSVSYEE</sequence>
<evidence type="ECO:0000256" key="1">
    <source>
        <dbReference type="ARBA" id="ARBA00004141"/>
    </source>
</evidence>
<dbReference type="PANTHER" id="PTHR43829:SF9">
    <property type="entry name" value="AQUAPORIN-9"/>
    <property type="match status" value="1"/>
</dbReference>
<dbReference type="NCBIfam" id="TIGR00861">
    <property type="entry name" value="MIP"/>
    <property type="match status" value="1"/>
</dbReference>
<dbReference type="InterPro" id="IPR050363">
    <property type="entry name" value="MIP/Aquaporin"/>
</dbReference>
<dbReference type="GO" id="GO:0015250">
    <property type="term" value="F:water channel activity"/>
    <property type="evidence" value="ECO:0007669"/>
    <property type="project" value="TreeGrafter"/>
</dbReference>
<feature type="transmembrane region" description="Helical" evidence="8">
    <location>
        <begin position="279"/>
        <end position="299"/>
    </location>
</feature>
<feature type="transmembrane region" description="Helical" evidence="8">
    <location>
        <begin position="227"/>
        <end position="244"/>
    </location>
</feature>
<dbReference type="InterPro" id="IPR000425">
    <property type="entry name" value="MIP"/>
</dbReference>
<dbReference type="Pfam" id="PF00230">
    <property type="entry name" value="MIP"/>
    <property type="match status" value="1"/>
</dbReference>
<name>A0A9W8G9U4_9FUNG</name>
<feature type="transmembrane region" description="Helical" evidence="8">
    <location>
        <begin position="140"/>
        <end position="164"/>
    </location>
</feature>
<evidence type="ECO:0000313" key="10">
    <source>
        <dbReference type="Proteomes" id="UP001151518"/>
    </source>
</evidence>
<dbReference type="GO" id="GO:0005886">
    <property type="term" value="C:plasma membrane"/>
    <property type="evidence" value="ECO:0007669"/>
    <property type="project" value="TreeGrafter"/>
</dbReference>